<keyword evidence="4" id="KW-0804">Transcription</keyword>
<dbReference type="GO" id="GO:0006351">
    <property type="term" value="P:DNA-templated transcription"/>
    <property type="evidence" value="ECO:0007669"/>
    <property type="project" value="TreeGrafter"/>
</dbReference>
<evidence type="ECO:0000256" key="1">
    <source>
        <dbReference type="ARBA" id="ARBA00009437"/>
    </source>
</evidence>
<dbReference type="Gene3D" id="3.40.190.10">
    <property type="entry name" value="Periplasmic binding protein-like II"/>
    <property type="match status" value="2"/>
</dbReference>
<comment type="caution">
    <text evidence="5">The sequence shown here is derived from an EMBL/GenBank/DDBJ whole genome shotgun (WGS) entry which is preliminary data.</text>
</comment>
<evidence type="ECO:0000313" key="6">
    <source>
        <dbReference type="Proteomes" id="UP000248021"/>
    </source>
</evidence>
<dbReference type="RefSeq" id="WP_110373008.1">
    <property type="nucleotide sequence ID" value="NZ_CAKNFM010000006.1"/>
</dbReference>
<keyword evidence="3" id="KW-0238">DNA-binding</keyword>
<comment type="similarity">
    <text evidence="1">Belongs to the LysR transcriptional regulatory family.</text>
</comment>
<proteinExistence type="inferred from homology"/>
<dbReference type="InterPro" id="IPR058163">
    <property type="entry name" value="LysR-type_TF_proteobact-type"/>
</dbReference>
<dbReference type="Gene3D" id="1.10.10.10">
    <property type="entry name" value="Winged helix-like DNA-binding domain superfamily/Winged helix DNA-binding domain"/>
    <property type="match status" value="1"/>
</dbReference>
<dbReference type="PROSITE" id="PS50931">
    <property type="entry name" value="HTH_LYSR"/>
    <property type="match status" value="1"/>
</dbReference>
<dbReference type="InterPro" id="IPR000847">
    <property type="entry name" value="LysR_HTH_N"/>
</dbReference>
<dbReference type="SUPFAM" id="SSF53850">
    <property type="entry name" value="Periplasmic binding protein-like II"/>
    <property type="match status" value="1"/>
</dbReference>
<evidence type="ECO:0000256" key="4">
    <source>
        <dbReference type="ARBA" id="ARBA00023163"/>
    </source>
</evidence>
<dbReference type="PANTHER" id="PTHR30537:SF74">
    <property type="entry name" value="HTH-TYPE TRANSCRIPTIONAL REGULATOR TRPI"/>
    <property type="match status" value="1"/>
</dbReference>
<dbReference type="AlphaFoldDB" id="A0A2V3UWB4"/>
<dbReference type="GO" id="GO:0043565">
    <property type="term" value="F:sequence-specific DNA binding"/>
    <property type="evidence" value="ECO:0007669"/>
    <property type="project" value="TreeGrafter"/>
</dbReference>
<evidence type="ECO:0000313" key="5">
    <source>
        <dbReference type="EMBL" id="PXW64998.1"/>
    </source>
</evidence>
<dbReference type="EMBL" id="QJJK01000001">
    <property type="protein sequence ID" value="PXW64998.1"/>
    <property type="molecule type" value="Genomic_DNA"/>
</dbReference>
<gene>
    <name evidence="5" type="ORF">C7450_101759</name>
</gene>
<dbReference type="InterPro" id="IPR036388">
    <property type="entry name" value="WH-like_DNA-bd_sf"/>
</dbReference>
<dbReference type="InterPro" id="IPR005119">
    <property type="entry name" value="LysR_subst-bd"/>
</dbReference>
<keyword evidence="6" id="KW-1185">Reference proteome</keyword>
<sequence>MPARLPPLNALRALEAAGRYVSFSRAAEELHVTPGAISRQIRGLEETLGFSLFERHHREVRLTPESRAYVEALTDAFNQMERATRRLVDSRKQNYLHIHTAITFTMRWLMPKLVDFHARHPRREIRISTGLPGAADLSNLPTDVAIQIRTPEIVAAAAPGLIAHPLMDIELVPVCSPRLMAEGTLGRDPGLWERVTRLISSARPNDWGTWVDTSGVAIDPQVGMRFESSSLAYQAAIQGIGVAMAMKRLVQEDLDAGRLVIAHPLIHPTGLSFYLIYSQAAAQMPQVKEFRDWIVAAAAKAP</sequence>
<name>A0A2V3UWB4_9HYPH</name>
<dbReference type="SUPFAM" id="SSF46785">
    <property type="entry name" value="Winged helix' DNA-binding domain"/>
    <property type="match status" value="1"/>
</dbReference>
<dbReference type="GO" id="GO:0003700">
    <property type="term" value="F:DNA-binding transcription factor activity"/>
    <property type="evidence" value="ECO:0007669"/>
    <property type="project" value="InterPro"/>
</dbReference>
<keyword evidence="2" id="KW-0805">Transcription regulation</keyword>
<reference evidence="5 6" key="1">
    <citation type="submission" date="2018-05" db="EMBL/GenBank/DDBJ databases">
        <title>Genomic Encyclopedia of Type Strains, Phase IV (KMG-IV): sequencing the most valuable type-strain genomes for metagenomic binning, comparative biology and taxonomic classification.</title>
        <authorList>
            <person name="Goeker M."/>
        </authorList>
    </citation>
    <scope>NUCLEOTIDE SEQUENCE [LARGE SCALE GENOMIC DNA]</scope>
    <source>
        <strain evidence="5 6">DSM 6462</strain>
    </source>
</reference>
<organism evidence="5 6">
    <name type="scientific">Chelatococcus asaccharovorans</name>
    <dbReference type="NCBI Taxonomy" id="28210"/>
    <lineage>
        <taxon>Bacteria</taxon>
        <taxon>Pseudomonadati</taxon>
        <taxon>Pseudomonadota</taxon>
        <taxon>Alphaproteobacteria</taxon>
        <taxon>Hyphomicrobiales</taxon>
        <taxon>Chelatococcaceae</taxon>
        <taxon>Chelatococcus</taxon>
    </lineage>
</organism>
<dbReference type="Pfam" id="PF03466">
    <property type="entry name" value="LysR_substrate"/>
    <property type="match status" value="1"/>
</dbReference>
<dbReference type="Pfam" id="PF00126">
    <property type="entry name" value="HTH_1"/>
    <property type="match status" value="1"/>
</dbReference>
<evidence type="ECO:0000256" key="2">
    <source>
        <dbReference type="ARBA" id="ARBA00023015"/>
    </source>
</evidence>
<dbReference type="PANTHER" id="PTHR30537">
    <property type="entry name" value="HTH-TYPE TRANSCRIPTIONAL REGULATOR"/>
    <property type="match status" value="1"/>
</dbReference>
<dbReference type="FunFam" id="1.10.10.10:FF:000038">
    <property type="entry name" value="Glycine cleavage system transcriptional activator"/>
    <property type="match status" value="1"/>
</dbReference>
<evidence type="ECO:0000256" key="3">
    <source>
        <dbReference type="ARBA" id="ARBA00023125"/>
    </source>
</evidence>
<protein>
    <submittedName>
        <fullName evidence="5">LysR family transcriptional regulator</fullName>
    </submittedName>
</protein>
<dbReference type="InterPro" id="IPR036390">
    <property type="entry name" value="WH_DNA-bd_sf"/>
</dbReference>
<dbReference type="OrthoDB" id="9793571at2"/>
<dbReference type="Proteomes" id="UP000248021">
    <property type="component" value="Unassembled WGS sequence"/>
</dbReference>
<accession>A0A2V3UWB4</accession>
<dbReference type="CDD" id="cd08432">
    <property type="entry name" value="PBP2_GcdR_TrpI_HvrB_AmpR_like"/>
    <property type="match status" value="1"/>
</dbReference>
<dbReference type="PRINTS" id="PR00039">
    <property type="entry name" value="HTHLYSR"/>
</dbReference>